<dbReference type="STRING" id="1806892.AZH43_09965"/>
<feature type="transmembrane region" description="Helical" evidence="1">
    <location>
        <begin position="31"/>
        <end position="52"/>
    </location>
</feature>
<comment type="caution">
    <text evidence="2">The sequence shown here is derived from an EMBL/GenBank/DDBJ whole genome shotgun (WGS) entry which is preliminary data.</text>
</comment>
<dbReference type="AlphaFoldDB" id="A0A151Y381"/>
<feature type="transmembrane region" description="Helical" evidence="1">
    <location>
        <begin position="64"/>
        <end position="87"/>
    </location>
</feature>
<feature type="transmembrane region" description="Helical" evidence="1">
    <location>
        <begin position="168"/>
        <end position="186"/>
    </location>
</feature>
<feature type="transmembrane region" description="Helical" evidence="1">
    <location>
        <begin position="277"/>
        <end position="301"/>
    </location>
</feature>
<dbReference type="EMBL" id="LUAW01000015">
    <property type="protein sequence ID" value="KYQ72491.1"/>
    <property type="molecule type" value="Genomic_DNA"/>
</dbReference>
<dbReference type="GO" id="GO:0015661">
    <property type="term" value="F:L-lysine efflux transmembrane transporter activity"/>
    <property type="evidence" value="ECO:0007669"/>
    <property type="project" value="InterPro"/>
</dbReference>
<name>A0A151Y381_9GAMM</name>
<sequence length="302" mass="33087">MQSLWLIFQLLFCLFLGFVLARRLPAKLEQLGFKILPYFTYILLIAIAIEFSQTLHSISSPAQILTTAVSIALATSLGAFICCYALFKAIGYQPMQGKVSTDLLLSSLLNISYAFFALAFGYGTAELFSYLDINVHVSTWNLLLAFMFLIGLDLAYSPLDRSWLNWKILLVPLACIVGSILGALAVSLTISDIMLKDLLMLSQGYGFYSMTGIVVTELKNAHLGSIALINDLFREIFSILFMYLIGWRYPRSAISAAGATAMDVTLPMVKQSCGNDFIPHAMVSGFVLSILAPIAVSVLAAL</sequence>
<evidence type="ECO:0000256" key="1">
    <source>
        <dbReference type="SAM" id="Phobius"/>
    </source>
</evidence>
<dbReference type="GO" id="GO:0005886">
    <property type="term" value="C:plasma membrane"/>
    <property type="evidence" value="ECO:0007669"/>
    <property type="project" value="TreeGrafter"/>
</dbReference>
<keyword evidence="1" id="KW-0472">Membrane</keyword>
<evidence type="ECO:0008006" key="4">
    <source>
        <dbReference type="Google" id="ProtNLM"/>
    </source>
</evidence>
<feature type="transmembrane region" description="Helical" evidence="1">
    <location>
        <begin position="107"/>
        <end position="125"/>
    </location>
</feature>
<keyword evidence="1" id="KW-0812">Transmembrane</keyword>
<dbReference type="PANTHER" id="PTHR35804:SF1">
    <property type="entry name" value="LYSINE EXPORTER LYSO"/>
    <property type="match status" value="1"/>
</dbReference>
<protein>
    <recommendedName>
        <fullName evidence="4">Lysine exporter LysO family protein</fullName>
    </recommendedName>
</protein>
<keyword evidence="3" id="KW-1185">Reference proteome</keyword>
<dbReference type="Proteomes" id="UP000076276">
    <property type="component" value="Unassembled WGS sequence"/>
</dbReference>
<keyword evidence="1" id="KW-1133">Transmembrane helix</keyword>
<gene>
    <name evidence="2" type="ORF">AZH43_09965</name>
</gene>
<dbReference type="InterPro" id="IPR005642">
    <property type="entry name" value="LysO"/>
</dbReference>
<evidence type="ECO:0000313" key="2">
    <source>
        <dbReference type="EMBL" id="KYQ72491.1"/>
    </source>
</evidence>
<dbReference type="OrthoDB" id="5451742at2"/>
<feature type="transmembrane region" description="Helical" evidence="1">
    <location>
        <begin position="137"/>
        <end position="156"/>
    </location>
</feature>
<dbReference type="Pfam" id="PF03956">
    <property type="entry name" value="Lys_export"/>
    <property type="match status" value="1"/>
</dbReference>
<proteinExistence type="predicted"/>
<dbReference type="RefSeq" id="WP_067667944.1">
    <property type="nucleotide sequence ID" value="NZ_CBCSIK010000009.1"/>
</dbReference>
<accession>A0A151Y381</accession>
<dbReference type="PANTHER" id="PTHR35804">
    <property type="entry name" value="LYSINE EXPORTER LYSO"/>
    <property type="match status" value="1"/>
</dbReference>
<evidence type="ECO:0000313" key="3">
    <source>
        <dbReference type="Proteomes" id="UP000076276"/>
    </source>
</evidence>
<reference evidence="2 3" key="1">
    <citation type="submission" date="2016-03" db="EMBL/GenBank/DDBJ databases">
        <title>Acinetobacter genomospecies 28 strain ANC 4149.</title>
        <authorList>
            <person name="Radolfova-Krizova L."/>
            <person name="Nemec A."/>
        </authorList>
    </citation>
    <scope>NUCLEOTIDE SEQUENCE [LARGE SCALE GENOMIC DNA]</scope>
    <source>
        <strain evidence="2 3">ANC 4149</strain>
    </source>
</reference>
<organism evidence="2 3">
    <name type="scientific">Acinetobacter pragensis</name>
    <dbReference type="NCBI Taxonomy" id="1806892"/>
    <lineage>
        <taxon>Bacteria</taxon>
        <taxon>Pseudomonadati</taxon>
        <taxon>Pseudomonadota</taxon>
        <taxon>Gammaproteobacteria</taxon>
        <taxon>Moraxellales</taxon>
        <taxon>Moraxellaceae</taxon>
        <taxon>Acinetobacter</taxon>
    </lineage>
</organism>